<dbReference type="Proteomes" id="UP000219048">
    <property type="component" value="Unassembled WGS sequence"/>
</dbReference>
<dbReference type="AlphaFoldDB" id="A0A285MQR2"/>
<sequence length="45" mass="5305">MKKSEEKKKHEDLKLETFKIMELSRPEKIQGGGDGGWTIRKDRDM</sequence>
<proteinExistence type="predicted"/>
<dbReference type="RefSeq" id="WP_165769927.1">
    <property type="nucleotide sequence ID" value="NZ_OBEH01000002.1"/>
</dbReference>
<evidence type="ECO:0000313" key="3">
    <source>
        <dbReference type="Proteomes" id="UP000219048"/>
    </source>
</evidence>
<protein>
    <submittedName>
        <fullName evidence="2">Uncharacterized protein</fullName>
    </submittedName>
</protein>
<feature type="region of interest" description="Disordered" evidence="1">
    <location>
        <begin position="26"/>
        <end position="45"/>
    </location>
</feature>
<gene>
    <name evidence="2" type="ORF">SAMN06265377_1332</name>
</gene>
<name>A0A285MQR2_9FLAO</name>
<evidence type="ECO:0000256" key="1">
    <source>
        <dbReference type="SAM" id="MobiDB-lite"/>
    </source>
</evidence>
<keyword evidence="3" id="KW-1185">Reference proteome</keyword>
<evidence type="ECO:0000313" key="2">
    <source>
        <dbReference type="EMBL" id="SNY99522.1"/>
    </source>
</evidence>
<reference evidence="3" key="1">
    <citation type="submission" date="2017-09" db="EMBL/GenBank/DDBJ databases">
        <authorList>
            <person name="Varghese N."/>
            <person name="Submissions S."/>
        </authorList>
    </citation>
    <scope>NUCLEOTIDE SEQUENCE [LARGE SCALE GENOMIC DNA]</scope>
    <source>
        <strain evidence="3">DSM 25885</strain>
    </source>
</reference>
<organism evidence="2 3">
    <name type="scientific">Flagellimonas pacifica</name>
    <dbReference type="NCBI Taxonomy" id="1247520"/>
    <lineage>
        <taxon>Bacteria</taxon>
        <taxon>Pseudomonadati</taxon>
        <taxon>Bacteroidota</taxon>
        <taxon>Flavobacteriia</taxon>
        <taxon>Flavobacteriales</taxon>
        <taxon>Flavobacteriaceae</taxon>
        <taxon>Flagellimonas</taxon>
    </lineage>
</organism>
<dbReference type="EMBL" id="OBEH01000002">
    <property type="protein sequence ID" value="SNY99522.1"/>
    <property type="molecule type" value="Genomic_DNA"/>
</dbReference>
<accession>A0A285MQR2</accession>